<dbReference type="RefSeq" id="XP_070856427.1">
    <property type="nucleotide sequence ID" value="XM_071001507.1"/>
</dbReference>
<feature type="compositionally biased region" description="Low complexity" evidence="1">
    <location>
        <begin position="202"/>
        <end position="214"/>
    </location>
</feature>
<dbReference type="GeneID" id="98120933"/>
<dbReference type="Proteomes" id="UP001610728">
    <property type="component" value="Unassembled WGS sequence"/>
</dbReference>
<feature type="compositionally biased region" description="Basic residues" evidence="1">
    <location>
        <begin position="174"/>
        <end position="185"/>
    </location>
</feature>
<name>A0ABR4MAE7_9PEZI</name>
<dbReference type="EMBL" id="JABSNW010000008">
    <property type="protein sequence ID" value="KAL2885247.1"/>
    <property type="molecule type" value="Genomic_DNA"/>
</dbReference>
<keyword evidence="2" id="KW-1133">Transmembrane helix</keyword>
<keyword evidence="2" id="KW-0472">Membrane</keyword>
<feature type="region of interest" description="Disordered" evidence="1">
    <location>
        <begin position="109"/>
        <end position="330"/>
    </location>
</feature>
<comment type="caution">
    <text evidence="3">The sequence shown here is derived from an EMBL/GenBank/DDBJ whole genome shotgun (WGS) entry which is preliminary data.</text>
</comment>
<feature type="compositionally biased region" description="Basic and acidic residues" evidence="1">
    <location>
        <begin position="235"/>
        <end position="249"/>
    </location>
</feature>
<feature type="compositionally biased region" description="Low complexity" evidence="1">
    <location>
        <begin position="252"/>
        <end position="261"/>
    </location>
</feature>
<evidence type="ECO:0000313" key="3">
    <source>
        <dbReference type="EMBL" id="KAL2885247.1"/>
    </source>
</evidence>
<proteinExistence type="predicted"/>
<evidence type="ECO:0000256" key="2">
    <source>
        <dbReference type="SAM" id="Phobius"/>
    </source>
</evidence>
<feature type="compositionally biased region" description="Acidic residues" evidence="1">
    <location>
        <begin position="262"/>
        <end position="277"/>
    </location>
</feature>
<feature type="compositionally biased region" description="Basic residues" evidence="1">
    <location>
        <begin position="286"/>
        <end position="299"/>
    </location>
</feature>
<keyword evidence="4" id="KW-1185">Reference proteome</keyword>
<accession>A0ABR4MAE7</accession>
<sequence>MPLLPSGIYSAVARHPSRTIPHPLAARDATITIYKTVPGVYGNDSHGAKPGVVAGIVIGVACAFLIVICSIYCWVNREYAAEARAAAAASTKKKGCDISRSASVMSMPAPLGLHTSTRGSAAAAAAHARSGGHLPLRGSSQRHRRSASQTRTNARKPSRLSHDSLRLSSSASMSRKRSQSHHTQSRSHASSHTIPRPFIIASETSEPTDSTSSDIVVQQRERQRRSLTRKPVPRRTTDLVLHRGERDDGYGQTQNQNQSQSPDDDEDDDNTDDEVIVIEELPKASSSRKSRPGRSRRSPSRQSEYSSVSAGPEEYEARASAGGRRRRSRG</sequence>
<feature type="compositionally biased region" description="Low complexity" evidence="1">
    <location>
        <begin position="114"/>
        <end position="133"/>
    </location>
</feature>
<evidence type="ECO:0000313" key="4">
    <source>
        <dbReference type="Proteomes" id="UP001610728"/>
    </source>
</evidence>
<keyword evidence="2" id="KW-0812">Transmembrane</keyword>
<protein>
    <submittedName>
        <fullName evidence="3">Uncharacterized protein</fullName>
    </submittedName>
</protein>
<reference evidence="3 4" key="1">
    <citation type="submission" date="2020-05" db="EMBL/GenBank/DDBJ databases">
        <title>Ceratocystis lukuohia genome.</title>
        <authorList>
            <person name="Harrington T.C."/>
            <person name="Kim K."/>
            <person name="Mayers C.G."/>
        </authorList>
    </citation>
    <scope>NUCLEOTIDE SEQUENCE [LARGE SCALE GENOMIC DNA]</scope>
    <source>
        <strain evidence="3 4">C4212</strain>
    </source>
</reference>
<evidence type="ECO:0000256" key="1">
    <source>
        <dbReference type="SAM" id="MobiDB-lite"/>
    </source>
</evidence>
<feature type="compositionally biased region" description="Basic residues" evidence="1">
    <location>
        <begin position="222"/>
        <end position="233"/>
    </location>
</feature>
<feature type="compositionally biased region" description="Low complexity" evidence="1">
    <location>
        <begin position="300"/>
        <end position="309"/>
    </location>
</feature>
<feature type="transmembrane region" description="Helical" evidence="2">
    <location>
        <begin position="52"/>
        <end position="75"/>
    </location>
</feature>
<gene>
    <name evidence="3" type="ORF">HOO65_080197</name>
</gene>
<organism evidence="3 4">
    <name type="scientific">Ceratocystis lukuohia</name>
    <dbReference type="NCBI Taxonomy" id="2019550"/>
    <lineage>
        <taxon>Eukaryota</taxon>
        <taxon>Fungi</taxon>
        <taxon>Dikarya</taxon>
        <taxon>Ascomycota</taxon>
        <taxon>Pezizomycotina</taxon>
        <taxon>Sordariomycetes</taxon>
        <taxon>Hypocreomycetidae</taxon>
        <taxon>Microascales</taxon>
        <taxon>Ceratocystidaceae</taxon>
        <taxon>Ceratocystis</taxon>
    </lineage>
</organism>